<proteinExistence type="predicted"/>
<evidence type="ECO:0000313" key="2">
    <source>
        <dbReference type="EMBL" id="ANY72890.1"/>
    </source>
</evidence>
<dbReference type="Pfam" id="PF13649">
    <property type="entry name" value="Methyltransf_25"/>
    <property type="match status" value="1"/>
</dbReference>
<dbReference type="GO" id="GO:0032259">
    <property type="term" value="P:methylation"/>
    <property type="evidence" value="ECO:0007669"/>
    <property type="project" value="UniProtKB-KW"/>
</dbReference>
<organism evidence="2">
    <name type="scientific">Paenibacillus ihbetae</name>
    <dbReference type="NCBI Taxonomy" id="1870820"/>
    <lineage>
        <taxon>Bacteria</taxon>
        <taxon>Bacillati</taxon>
        <taxon>Bacillota</taxon>
        <taxon>Bacilli</taxon>
        <taxon>Bacillales</taxon>
        <taxon>Paenibacillaceae</taxon>
        <taxon>Paenibacillus</taxon>
    </lineage>
</organism>
<dbReference type="CDD" id="cd02440">
    <property type="entry name" value="AdoMet_MTases"/>
    <property type="match status" value="1"/>
</dbReference>
<accession>A0A1B2DYT2</accession>
<dbReference type="SUPFAM" id="SSF53335">
    <property type="entry name" value="S-adenosyl-L-methionine-dependent methyltransferases"/>
    <property type="match status" value="1"/>
</dbReference>
<dbReference type="RefSeq" id="WP_099477498.1">
    <property type="nucleotide sequence ID" value="NZ_CP016809.1"/>
</dbReference>
<reference evidence="2" key="1">
    <citation type="submission" date="2016-08" db="EMBL/GenBank/DDBJ databases">
        <title>Complete Genome Seqeunce of Paenibacillus sp. nov. IHBB 9852 from high altitute lake of Indian trans-Himalayas.</title>
        <authorList>
            <person name="Kiran S."/>
            <person name="Swarnkar M.K."/>
            <person name="Rana A."/>
            <person name="Tewari R."/>
            <person name="Gulati A."/>
        </authorList>
    </citation>
    <scope>NUCLEOTIDE SEQUENCE [LARGE SCALE GENOMIC DNA]</scope>
    <source>
        <strain evidence="2">IHBB 9852</strain>
    </source>
</reference>
<dbReference type="EMBL" id="CP016809">
    <property type="protein sequence ID" value="ANY72890.1"/>
    <property type="molecule type" value="Genomic_DNA"/>
</dbReference>
<feature type="domain" description="Methyltransferase" evidence="1">
    <location>
        <begin position="63"/>
        <end position="146"/>
    </location>
</feature>
<protein>
    <submittedName>
        <fullName evidence="2">Methyltransferase type 11</fullName>
    </submittedName>
</protein>
<sequence length="262" mass="29572">MSIKSFNPKTHTDWVRPHSIEWYAQLGRLTGQYSYSWKSTITEPNGELIFTHEVSQMVPGKKVLDIGCGHGEFALQWSPVVKHIVGIDITSDFIKHGNDAGLQNATFVTANTKDKLPFENEEFDCAYNRRGPTSAYLDVKRVIKQGGELIGLHPGDNITSELWELFPNFFEPSPSGTPILDNLILRLEEGGLENAEIETVRSLEYLREPIDVIRMSLFGQKPSVVEAVIQQSMSEITRIFEKNATDKGLPTTFERYIVRVTV</sequence>
<dbReference type="Gene3D" id="3.40.50.150">
    <property type="entry name" value="Vaccinia Virus protein VP39"/>
    <property type="match status" value="1"/>
</dbReference>
<gene>
    <name evidence="2" type="ORF">BBD41_09975</name>
</gene>
<keyword evidence="2" id="KW-0808">Transferase</keyword>
<dbReference type="AlphaFoldDB" id="A0A1B2DYT2"/>
<dbReference type="InterPro" id="IPR041698">
    <property type="entry name" value="Methyltransf_25"/>
</dbReference>
<name>A0A1B2DYT2_9BACL</name>
<dbReference type="InterPro" id="IPR029063">
    <property type="entry name" value="SAM-dependent_MTases_sf"/>
</dbReference>
<keyword evidence="2" id="KW-0489">Methyltransferase</keyword>
<dbReference type="GO" id="GO:0008168">
    <property type="term" value="F:methyltransferase activity"/>
    <property type="evidence" value="ECO:0007669"/>
    <property type="project" value="UniProtKB-KW"/>
</dbReference>
<evidence type="ECO:0000259" key="1">
    <source>
        <dbReference type="Pfam" id="PF13649"/>
    </source>
</evidence>
<dbReference type="KEGG" id="pib:BBD41_09975"/>